<accession>A0A6H0S099</accession>
<name>A0A6H0S099_9MYCO</name>
<reference evidence="1 2" key="1">
    <citation type="submission" date="2019-04" db="EMBL/GenBank/DDBJ databases">
        <title>Draft, Whole-Genome Sequence of the Anthracene-degrading Mycobacterium frederiksbergense LB501T, Isolated from a Polycyclic Aromatic Hydrocarbon (PAH)-Contaminated Soil.</title>
        <authorList>
            <person name="Augelletti F."/>
        </authorList>
    </citation>
    <scope>NUCLEOTIDE SEQUENCE [LARGE SCALE GENOMIC DNA]</scope>
    <source>
        <strain evidence="1 2">LB 501T</strain>
    </source>
</reference>
<keyword evidence="2" id="KW-1185">Reference proteome</keyword>
<evidence type="ECO:0000313" key="1">
    <source>
        <dbReference type="EMBL" id="QIV80606.1"/>
    </source>
</evidence>
<dbReference type="Proteomes" id="UP000501849">
    <property type="component" value="Chromosome"/>
</dbReference>
<dbReference type="AlphaFoldDB" id="A0A6H0S099"/>
<proteinExistence type="predicted"/>
<dbReference type="EMBL" id="CP038799">
    <property type="protein sequence ID" value="QIV80606.1"/>
    <property type="molecule type" value="Genomic_DNA"/>
</dbReference>
<sequence length="86" mass="10072">MRTAVVYRRLARDVKDDFEKDNYNPPDEAQFEMCVFSDGRVAQRWMVGAGSCVWWDDLDHLYKVHIYGHPDYGTAVIWSDGEVEEL</sequence>
<dbReference type="KEGG" id="mfre:EXE63_06665"/>
<organism evidence="1 2">
    <name type="scientific">Mycolicibacterium frederiksbergense</name>
    <dbReference type="NCBI Taxonomy" id="117567"/>
    <lineage>
        <taxon>Bacteria</taxon>
        <taxon>Bacillati</taxon>
        <taxon>Actinomycetota</taxon>
        <taxon>Actinomycetes</taxon>
        <taxon>Mycobacteriales</taxon>
        <taxon>Mycobacteriaceae</taxon>
        <taxon>Mycolicibacterium</taxon>
    </lineage>
</organism>
<dbReference type="RefSeq" id="WP_168141313.1">
    <property type="nucleotide sequence ID" value="NZ_CBCSDT010000123.1"/>
</dbReference>
<evidence type="ECO:0000313" key="2">
    <source>
        <dbReference type="Proteomes" id="UP000501849"/>
    </source>
</evidence>
<protein>
    <submittedName>
        <fullName evidence="1">Uncharacterized protein</fullName>
    </submittedName>
</protein>
<gene>
    <name evidence="1" type="ORF">EXE63_06665</name>
</gene>